<comment type="caution">
    <text evidence="2">The sequence shown here is derived from an EMBL/GenBank/DDBJ whole genome shotgun (WGS) entry which is preliminary data.</text>
</comment>
<dbReference type="Gene3D" id="3.40.50.300">
    <property type="entry name" value="P-loop containing nucleotide triphosphate hydrolases"/>
    <property type="match status" value="1"/>
</dbReference>
<dbReference type="EMBL" id="SNVJ01000020">
    <property type="protein sequence ID" value="MXP65358.1"/>
    <property type="molecule type" value="Genomic_DNA"/>
</dbReference>
<accession>A0A845BEV8</accession>
<dbReference type="InterPro" id="IPR003959">
    <property type="entry name" value="ATPase_AAA_core"/>
</dbReference>
<dbReference type="Pfam" id="PF00004">
    <property type="entry name" value="AAA"/>
    <property type="match status" value="1"/>
</dbReference>
<evidence type="ECO:0000313" key="2">
    <source>
        <dbReference type="EMBL" id="MXP65358.1"/>
    </source>
</evidence>
<dbReference type="AlphaFoldDB" id="A0A845BEV8"/>
<sequence>MTKPQPPLPARGQGMLDAEWARLALLVTLAEALRTGDAPAEDFTTRFEAIAAEVAALREAGGWAPLAAEVPPEVLGGFVQLDLDLLALALLPEAQPALAPRLQSLQPQVGGPYPCLATLQELLSLEGGEEVSRLFARLDPTAPLVAGGLLRVEGEGAYQCIRPTLRATRAVLGRATGLAPPPGAHLAPPGGRFGDLVLPEAALRSLRDYVAWIRFGEQIAAGWGGRRLGGPLALFAGPSGTGKSFAAAVVAAELGRACGVPWALYTLDLGRIMSKYIGETEQNVNALLDALEGRRAVLQIDEADGLLGKRGEISDARDRYANLEVSHLLSRFERHAGPVILTTNLRTNIDSAFLRRFQIVVDFPPPDAAARAQLWAALLPPNAPRAAGLDAAALAQAARLSGGAIHNAAWYAAVIAAEEEAAIAPRHVARAVWAELRKDNRQVRRSELGFLADHLEGVPS</sequence>
<organism evidence="2 3">
    <name type="scientific">Teichococcus coralli</name>
    <dbReference type="NCBI Taxonomy" id="2545983"/>
    <lineage>
        <taxon>Bacteria</taxon>
        <taxon>Pseudomonadati</taxon>
        <taxon>Pseudomonadota</taxon>
        <taxon>Alphaproteobacteria</taxon>
        <taxon>Acetobacterales</taxon>
        <taxon>Roseomonadaceae</taxon>
        <taxon>Roseomonas</taxon>
    </lineage>
</organism>
<dbReference type="InterPro" id="IPR050304">
    <property type="entry name" value="MT-severing_AAA_ATPase"/>
</dbReference>
<dbReference type="PANTHER" id="PTHR23074:SF83">
    <property type="entry name" value="VACUOLAR PROTEIN SORTING-ASSOCIATED PROTEIN 4A"/>
    <property type="match status" value="1"/>
</dbReference>
<dbReference type="SMART" id="SM00382">
    <property type="entry name" value="AAA"/>
    <property type="match status" value="1"/>
</dbReference>
<dbReference type="InterPro" id="IPR027417">
    <property type="entry name" value="P-loop_NTPase"/>
</dbReference>
<dbReference type="OrthoDB" id="7438987at2"/>
<feature type="domain" description="AAA+ ATPase" evidence="1">
    <location>
        <begin position="229"/>
        <end position="367"/>
    </location>
</feature>
<name>A0A845BEV8_9PROT</name>
<dbReference type="Proteomes" id="UP000460715">
    <property type="component" value="Unassembled WGS sequence"/>
</dbReference>
<reference evidence="2 3" key="1">
    <citation type="submission" date="2019-03" db="EMBL/GenBank/DDBJ databases">
        <title>Roseomonas sp. a novel Roseomonas species isolated from Sea whip Gorgonian.</title>
        <authorList>
            <person name="Li F."/>
            <person name="Pan X."/>
            <person name="Huang S."/>
            <person name="Li Z."/>
            <person name="Meng B."/>
        </authorList>
    </citation>
    <scope>NUCLEOTIDE SEQUENCE [LARGE SCALE GENOMIC DNA]</scope>
    <source>
        <strain evidence="2 3">M0104</strain>
    </source>
</reference>
<dbReference type="GO" id="GO:0016887">
    <property type="term" value="F:ATP hydrolysis activity"/>
    <property type="evidence" value="ECO:0007669"/>
    <property type="project" value="InterPro"/>
</dbReference>
<dbReference type="GO" id="GO:0005524">
    <property type="term" value="F:ATP binding"/>
    <property type="evidence" value="ECO:0007669"/>
    <property type="project" value="InterPro"/>
</dbReference>
<dbReference type="InterPro" id="IPR003593">
    <property type="entry name" value="AAA+_ATPase"/>
</dbReference>
<dbReference type="SUPFAM" id="SSF52540">
    <property type="entry name" value="P-loop containing nucleoside triphosphate hydrolases"/>
    <property type="match status" value="1"/>
</dbReference>
<dbReference type="CDD" id="cd19481">
    <property type="entry name" value="RecA-like_protease"/>
    <property type="match status" value="1"/>
</dbReference>
<dbReference type="RefSeq" id="WP_160938767.1">
    <property type="nucleotide sequence ID" value="NZ_SNVJ01000020.1"/>
</dbReference>
<gene>
    <name evidence="2" type="ORF">E0493_18580</name>
</gene>
<protein>
    <submittedName>
        <fullName evidence="2">AAA family ATPase</fullName>
    </submittedName>
</protein>
<evidence type="ECO:0000259" key="1">
    <source>
        <dbReference type="SMART" id="SM00382"/>
    </source>
</evidence>
<evidence type="ECO:0000313" key="3">
    <source>
        <dbReference type="Proteomes" id="UP000460715"/>
    </source>
</evidence>
<keyword evidence="3" id="KW-1185">Reference proteome</keyword>
<dbReference type="PANTHER" id="PTHR23074">
    <property type="entry name" value="AAA DOMAIN-CONTAINING"/>
    <property type="match status" value="1"/>
</dbReference>
<proteinExistence type="predicted"/>